<dbReference type="OrthoDB" id="8905641at2"/>
<dbReference type="InterPro" id="IPR017853">
    <property type="entry name" value="GH"/>
</dbReference>
<evidence type="ECO:0000313" key="2">
    <source>
        <dbReference type="EMBL" id="RDU99396.1"/>
    </source>
</evidence>
<dbReference type="SUPFAM" id="SSF51445">
    <property type="entry name" value="(Trans)glycosidases"/>
    <property type="match status" value="1"/>
</dbReference>
<sequence length="697" mass="73795">MLNFFSVLLCVFAIFGAPNAHAQAQSTLQINGVTYTLCASEYQACSFKGAGYVVFGTTYAPLKYSLNGPFTNGVTCSNGIVAPTDPAYGYPKSCWYATTLSAPSTSSVGCSTPTITTGGTPNGLITADTPSADGTRMFAQGSTFQLAFTTNAPSSDTVTWSVQDYMGNIRGSGSFPVASGTQTNTLSCTASAGGYFAVTATLTNAGGTLPEAGTRPTGIATFGILPNVSSVLPAPTFAHTDQHRFGMQGFNGNNAMLADLGVTQTIDNRQLSFMEPNGPNSWTPSLSDLGYQYTNGKTMRLIRLDGIPAWASPTGAYEDDTYAPTANYMSYYQGYMARVGADTAAIRQAYFPNQQSNYYQVTWEPQWADSAANYVAMYKAVYTGLHSTDPNAIVMGSTSPHPSLASNYGNTLSFLQTYAPLGIGNYIDGVSTHGYYGGYNNPGHPPEQFDTDPNPANVATALDQQMRALRAEMQQVKPNMRLWNTEVGISYDAGSAYGPNCPSANQLYAQAAVAVRTHLTILGEGAQVTYFFYGSDYPSEVGFGTFFDIVDPQGSYGATTLSPKPEAVAFAALTRIVDGTQTLGYLNNLPSMVHGYAFQQLGGGKVITTLWTHNNTAWPTSGGGYSSTYSTTYALTVDNPGTNGTVTVFDLMGNPTAVPYINGVVTLTLTESPIYVVSSNANVIASNVTVPVGYTGQ</sequence>
<reference evidence="2 3" key="1">
    <citation type="submission" date="2018-08" db="EMBL/GenBank/DDBJ databases">
        <title>Paraburkholderia sp. DHOM06 isolated from forest soil.</title>
        <authorList>
            <person name="Gao Z.-H."/>
            <person name="Qiu L.-H."/>
        </authorList>
    </citation>
    <scope>NUCLEOTIDE SEQUENCE [LARGE SCALE GENOMIC DNA]</scope>
    <source>
        <strain evidence="2 3">DHOM06</strain>
    </source>
</reference>
<dbReference type="Proteomes" id="UP000256838">
    <property type="component" value="Unassembled WGS sequence"/>
</dbReference>
<accession>A0A3D8K3C7</accession>
<dbReference type="AlphaFoldDB" id="A0A3D8K3C7"/>
<name>A0A3D8K3C7_9BURK</name>
<proteinExistence type="predicted"/>
<dbReference type="InterPro" id="IPR051923">
    <property type="entry name" value="Glycosyl_Hydrolase_39"/>
</dbReference>
<feature type="chain" id="PRO_5017595355" description="Serine/threonine protein kinase" evidence="1">
    <location>
        <begin position="23"/>
        <end position="697"/>
    </location>
</feature>
<dbReference type="EMBL" id="QRGA01000005">
    <property type="protein sequence ID" value="RDU99396.1"/>
    <property type="molecule type" value="Genomic_DNA"/>
</dbReference>
<dbReference type="PANTHER" id="PTHR12631">
    <property type="entry name" value="ALPHA-L-IDURONIDASE"/>
    <property type="match status" value="1"/>
</dbReference>
<comment type="caution">
    <text evidence="2">The sequence shown here is derived from an EMBL/GenBank/DDBJ whole genome shotgun (WGS) entry which is preliminary data.</text>
</comment>
<protein>
    <recommendedName>
        <fullName evidence="4">Serine/threonine protein kinase</fullName>
    </recommendedName>
</protein>
<keyword evidence="3" id="KW-1185">Reference proteome</keyword>
<evidence type="ECO:0000256" key="1">
    <source>
        <dbReference type="SAM" id="SignalP"/>
    </source>
</evidence>
<evidence type="ECO:0008006" key="4">
    <source>
        <dbReference type="Google" id="ProtNLM"/>
    </source>
</evidence>
<dbReference type="GO" id="GO:0004553">
    <property type="term" value="F:hydrolase activity, hydrolyzing O-glycosyl compounds"/>
    <property type="evidence" value="ECO:0007669"/>
    <property type="project" value="TreeGrafter"/>
</dbReference>
<keyword evidence="1" id="KW-0732">Signal</keyword>
<dbReference type="PANTHER" id="PTHR12631:SF10">
    <property type="entry name" value="BETA-XYLOSIDASE-LIKE PROTEIN-RELATED"/>
    <property type="match status" value="1"/>
</dbReference>
<gene>
    <name evidence="2" type="ORF">DWV00_08195</name>
</gene>
<feature type="signal peptide" evidence="1">
    <location>
        <begin position="1"/>
        <end position="22"/>
    </location>
</feature>
<organism evidence="2 3">
    <name type="scientific">Trinickia dinghuensis</name>
    <dbReference type="NCBI Taxonomy" id="2291023"/>
    <lineage>
        <taxon>Bacteria</taxon>
        <taxon>Pseudomonadati</taxon>
        <taxon>Pseudomonadota</taxon>
        <taxon>Betaproteobacteria</taxon>
        <taxon>Burkholderiales</taxon>
        <taxon>Burkholderiaceae</taxon>
        <taxon>Trinickia</taxon>
    </lineage>
</organism>
<dbReference type="Gene3D" id="3.20.20.80">
    <property type="entry name" value="Glycosidases"/>
    <property type="match status" value="1"/>
</dbReference>
<evidence type="ECO:0000313" key="3">
    <source>
        <dbReference type="Proteomes" id="UP000256838"/>
    </source>
</evidence>